<keyword evidence="3" id="KW-0378">Hydrolase</keyword>
<evidence type="ECO:0000256" key="2">
    <source>
        <dbReference type="ARBA" id="ARBA00022723"/>
    </source>
</evidence>
<dbReference type="Pfam" id="PF18885">
    <property type="entry name" value="DUF5648"/>
    <property type="match status" value="1"/>
</dbReference>
<proteinExistence type="predicted"/>
<keyword evidence="5" id="KW-0482">Metalloprotease</keyword>
<reference evidence="7 8" key="1">
    <citation type="submission" date="2024-06" db="EMBL/GenBank/DDBJ databases">
        <authorList>
            <person name="Campbell A.G."/>
        </authorList>
    </citation>
    <scope>NUCLEOTIDE SEQUENCE [LARGE SCALE GENOMIC DNA]</scope>
    <source>
        <strain evidence="7 8">EM12</strain>
    </source>
</reference>
<comment type="caution">
    <text evidence="7">The sequence shown here is derived from an EMBL/GenBank/DDBJ whole genome shotgun (WGS) entry which is preliminary data.</text>
</comment>
<dbReference type="InterPro" id="IPR024079">
    <property type="entry name" value="MetalloPept_cat_dom_sf"/>
</dbReference>
<evidence type="ECO:0000256" key="4">
    <source>
        <dbReference type="ARBA" id="ARBA00022833"/>
    </source>
</evidence>
<dbReference type="InterPro" id="IPR043708">
    <property type="entry name" value="DUF5648"/>
</dbReference>
<evidence type="ECO:0000256" key="1">
    <source>
        <dbReference type="ARBA" id="ARBA00022670"/>
    </source>
</evidence>
<sequence>MARDGITGSLVDYTSYNVAELFGSSEYVSLISGYQWGKRGEGIRISYSFPGANGSNTWRASDHYSDTREWSDWGYLNSTQISNVRLAFAEWDEISNIDFYEVVESTQQTGDIRIAFSGMLGSGTWGHAYYPSSLPAGGDIWIHERYAADSFSVGSYGFMALLHEIGHAIGLKHPHEATARNSQVMPDGYDSIDYTVMSYDHASHSGASGWPSTLGRFDNQAVDALYGSDSNRPPADASTPLLTLSASDTQLTAGEVATVTFQFSEAVRGFAANDVAATGGTLSNFFSVDADTFTALYTPNANFNGSGNVSVAASSYSDLAGNSGGAGQISLSVNTTSGRPGTVVQPEEVYRFFNAKTNGHFFTVSEAERDQVRANLPDFRYEGVGYYAFETDQGAATEEVYRFFNAKTNGHFFTISEAERDQVRANLPDFRYEGVGSFAFETDQGAATEAVYRFFNAKTNGHFFTISEAERDQVRANLPDFRYEGIAFYAPDDGATFVI</sequence>
<evidence type="ECO:0000259" key="6">
    <source>
        <dbReference type="SMART" id="SM00235"/>
    </source>
</evidence>
<dbReference type="Gene3D" id="3.40.390.10">
    <property type="entry name" value="Collagenase (Catalytic Domain)"/>
    <property type="match status" value="1"/>
</dbReference>
<name>A0ABV1QSB1_9HYPH</name>
<dbReference type="InterPro" id="IPR001818">
    <property type="entry name" value="Pept_M10_metallopeptidase"/>
</dbReference>
<keyword evidence="2" id="KW-0479">Metal-binding</keyword>
<dbReference type="Pfam" id="PF00413">
    <property type="entry name" value="Peptidase_M10"/>
    <property type="match status" value="1"/>
</dbReference>
<organism evidence="7 8">
    <name type="scientific">Methylorubrum podarium</name>
    <dbReference type="NCBI Taxonomy" id="200476"/>
    <lineage>
        <taxon>Bacteria</taxon>
        <taxon>Pseudomonadati</taxon>
        <taxon>Pseudomonadota</taxon>
        <taxon>Alphaproteobacteria</taxon>
        <taxon>Hyphomicrobiales</taxon>
        <taxon>Methylobacteriaceae</taxon>
        <taxon>Methylorubrum</taxon>
    </lineage>
</organism>
<evidence type="ECO:0000313" key="7">
    <source>
        <dbReference type="EMBL" id="MER2252236.1"/>
    </source>
</evidence>
<protein>
    <submittedName>
        <fullName evidence="7">Ig-like domain-containing protein</fullName>
    </submittedName>
</protein>
<evidence type="ECO:0000256" key="3">
    <source>
        <dbReference type="ARBA" id="ARBA00022801"/>
    </source>
</evidence>
<dbReference type="CDD" id="cd04277">
    <property type="entry name" value="ZnMc_serralysin_like"/>
    <property type="match status" value="1"/>
</dbReference>
<dbReference type="Pfam" id="PF19078">
    <property type="entry name" value="Big_12"/>
    <property type="match status" value="1"/>
</dbReference>
<dbReference type="RefSeq" id="WP_350396516.1">
    <property type="nucleotide sequence ID" value="NZ_JBELQE010000101.1"/>
</dbReference>
<dbReference type="SUPFAM" id="SSF55486">
    <property type="entry name" value="Metalloproteases ('zincins'), catalytic domain"/>
    <property type="match status" value="1"/>
</dbReference>
<dbReference type="SMART" id="SM00235">
    <property type="entry name" value="ZnMc"/>
    <property type="match status" value="1"/>
</dbReference>
<gene>
    <name evidence="7" type="ORF">ABS772_20150</name>
</gene>
<keyword evidence="1" id="KW-0645">Protease</keyword>
<accession>A0ABV1QSB1</accession>
<keyword evidence="8" id="KW-1185">Reference proteome</keyword>
<dbReference type="EMBL" id="JBELQE010000101">
    <property type="protein sequence ID" value="MER2252236.1"/>
    <property type="molecule type" value="Genomic_DNA"/>
</dbReference>
<dbReference type="PANTHER" id="PTHR10201">
    <property type="entry name" value="MATRIX METALLOPROTEINASE"/>
    <property type="match status" value="1"/>
</dbReference>
<dbReference type="InterPro" id="IPR044048">
    <property type="entry name" value="Big_12"/>
</dbReference>
<dbReference type="InterPro" id="IPR034033">
    <property type="entry name" value="Serralysin-like"/>
</dbReference>
<evidence type="ECO:0000313" key="8">
    <source>
        <dbReference type="Proteomes" id="UP001480955"/>
    </source>
</evidence>
<keyword evidence="4" id="KW-0862">Zinc</keyword>
<feature type="domain" description="Peptidase metallopeptidase" evidence="6">
    <location>
        <begin position="54"/>
        <end position="203"/>
    </location>
</feature>
<dbReference type="Proteomes" id="UP001480955">
    <property type="component" value="Unassembled WGS sequence"/>
</dbReference>
<dbReference type="PANTHER" id="PTHR10201:SF323">
    <property type="entry name" value="MATRIX METALLOPROTEINASE-21"/>
    <property type="match status" value="1"/>
</dbReference>
<dbReference type="InterPro" id="IPR006026">
    <property type="entry name" value="Peptidase_Metallo"/>
</dbReference>
<evidence type="ECO:0000256" key="5">
    <source>
        <dbReference type="ARBA" id="ARBA00023049"/>
    </source>
</evidence>